<dbReference type="InterPro" id="IPR018197">
    <property type="entry name" value="Glycerate_kinase_RE-like"/>
</dbReference>
<comment type="caution">
    <text evidence="5">The sequence shown here is derived from an EMBL/GenBank/DDBJ whole genome shotgun (WGS) entry which is preliminary data.</text>
</comment>
<dbReference type="NCBIfam" id="TIGR00045">
    <property type="entry name" value="glycerate kinase"/>
    <property type="match status" value="1"/>
</dbReference>
<protein>
    <submittedName>
        <fullName evidence="5">Glycerate kinase</fullName>
    </submittedName>
</protein>
<evidence type="ECO:0000256" key="2">
    <source>
        <dbReference type="ARBA" id="ARBA00022679"/>
    </source>
</evidence>
<evidence type="ECO:0000313" key="6">
    <source>
        <dbReference type="Proteomes" id="UP001202922"/>
    </source>
</evidence>
<dbReference type="Proteomes" id="UP001202922">
    <property type="component" value="Unassembled WGS sequence"/>
</dbReference>
<evidence type="ECO:0000256" key="4">
    <source>
        <dbReference type="PIRNR" id="PIRNR006078"/>
    </source>
</evidence>
<keyword evidence="3 4" id="KW-0418">Kinase</keyword>
<dbReference type="EMBL" id="JAKZBV010000001">
    <property type="protein sequence ID" value="MCH6468404.1"/>
    <property type="molecule type" value="Genomic_DNA"/>
</dbReference>
<dbReference type="Gene3D" id="3.90.1510.10">
    <property type="entry name" value="Glycerate kinase, domain 2"/>
    <property type="match status" value="1"/>
</dbReference>
<keyword evidence="2 4" id="KW-0808">Transferase</keyword>
<dbReference type="InterPro" id="IPR004381">
    <property type="entry name" value="Glycerate_kinase"/>
</dbReference>
<reference evidence="5 6" key="1">
    <citation type="submission" date="2022-03" db="EMBL/GenBank/DDBJ databases">
        <title>Sinomonas sp. isolated from a soil.</title>
        <authorList>
            <person name="Han J."/>
            <person name="Kim D.-U."/>
        </authorList>
    </citation>
    <scope>NUCLEOTIDE SEQUENCE [LARGE SCALE GENOMIC DNA]</scope>
    <source>
        <strain evidence="5 6">5-5</strain>
    </source>
</reference>
<dbReference type="PIRSF" id="PIRSF006078">
    <property type="entry name" value="GlxK"/>
    <property type="match status" value="1"/>
</dbReference>
<dbReference type="SUPFAM" id="SSF110738">
    <property type="entry name" value="Glycerate kinase I"/>
    <property type="match status" value="1"/>
</dbReference>
<gene>
    <name evidence="5" type="ORF">L0M17_00130</name>
</gene>
<proteinExistence type="inferred from homology"/>
<dbReference type="InterPro" id="IPR036129">
    <property type="entry name" value="Glycerate_kinase_sf"/>
</dbReference>
<evidence type="ECO:0000256" key="1">
    <source>
        <dbReference type="ARBA" id="ARBA00006284"/>
    </source>
</evidence>
<dbReference type="RefSeq" id="WP_241050076.1">
    <property type="nucleotide sequence ID" value="NZ_JAKZBV010000001.1"/>
</dbReference>
<evidence type="ECO:0000256" key="3">
    <source>
        <dbReference type="ARBA" id="ARBA00022777"/>
    </source>
</evidence>
<dbReference type="InterPro" id="IPR018193">
    <property type="entry name" value="Glyc_kinase_flavodox-like_fold"/>
</dbReference>
<keyword evidence="6" id="KW-1185">Reference proteome</keyword>
<evidence type="ECO:0000313" key="5">
    <source>
        <dbReference type="EMBL" id="MCH6468404.1"/>
    </source>
</evidence>
<dbReference type="Gene3D" id="3.40.50.10350">
    <property type="entry name" value="Glycerate kinase, domain 1"/>
    <property type="match status" value="1"/>
</dbReference>
<dbReference type="GO" id="GO:0016301">
    <property type="term" value="F:kinase activity"/>
    <property type="evidence" value="ECO:0007669"/>
    <property type="project" value="UniProtKB-KW"/>
</dbReference>
<sequence>MSLSTDALRVLVAPDKFKGSLSAAQVAAALGAGLACRPHVVWRALPLADGGDGSVAAAASAGFTSIPAAVAGPIGEPTTTHLAFDGTTAVVEVATTCGLQMLPPGGLAPLASTSAGFGEAMRAALGLRPNRLVLALGGSATTDGGAGLLSALGAVFLDRLGRPFVPSGGTLRDISRIDLGGLASLEGIEVVAANDVENPLLGPCGAAPVYGPQKGATSDDVAALDAGLAHLVQRLDDAGLPASSCAGTPGAGSAGGLGFAALLLGARMVSGADFFLDLFGFDTAAAEADLVITGEGKLDEQTLSGKLPLAVARRVGKAPVVAVVGHNALGRDALPEHGIERIWALSDLSERDTSRDSELSAALLEQLGQEIGLAGLASSGRVVGGSFSAALESLDAASHT</sequence>
<name>A0ABS9TVF7_9MICC</name>
<dbReference type="PANTHER" id="PTHR21599:SF0">
    <property type="entry name" value="GLYCERATE KINASE"/>
    <property type="match status" value="1"/>
</dbReference>
<dbReference type="PANTHER" id="PTHR21599">
    <property type="entry name" value="GLYCERATE KINASE"/>
    <property type="match status" value="1"/>
</dbReference>
<dbReference type="Pfam" id="PF02595">
    <property type="entry name" value="Gly_kinase"/>
    <property type="match status" value="1"/>
</dbReference>
<accession>A0ABS9TVF7</accession>
<comment type="similarity">
    <text evidence="1 4">Belongs to the glycerate kinase type-1 family.</text>
</comment>
<organism evidence="5 6">
    <name type="scientific">Sinomonas terrae</name>
    <dbReference type="NCBI Taxonomy" id="2908838"/>
    <lineage>
        <taxon>Bacteria</taxon>
        <taxon>Bacillati</taxon>
        <taxon>Actinomycetota</taxon>
        <taxon>Actinomycetes</taxon>
        <taxon>Micrococcales</taxon>
        <taxon>Micrococcaceae</taxon>
        <taxon>Sinomonas</taxon>
    </lineage>
</organism>